<reference evidence="2" key="1">
    <citation type="journal article" date="2021" name="PeerJ">
        <title>Extensive microbial diversity within the chicken gut microbiome revealed by metagenomics and culture.</title>
        <authorList>
            <person name="Gilroy R."/>
            <person name="Ravi A."/>
            <person name="Getino M."/>
            <person name="Pursley I."/>
            <person name="Horton D.L."/>
            <person name="Alikhan N.F."/>
            <person name="Baker D."/>
            <person name="Gharbi K."/>
            <person name="Hall N."/>
            <person name="Watson M."/>
            <person name="Adriaenssens E.M."/>
            <person name="Foster-Nyarko E."/>
            <person name="Jarju S."/>
            <person name="Secka A."/>
            <person name="Antonio M."/>
            <person name="Oren A."/>
            <person name="Chaudhuri R.R."/>
            <person name="La Ragione R."/>
            <person name="Hildebrand F."/>
            <person name="Pallen M.J."/>
        </authorList>
    </citation>
    <scope>NUCLEOTIDE SEQUENCE</scope>
    <source>
        <strain evidence="2">USAMLcec3-2134</strain>
    </source>
</reference>
<evidence type="ECO:0000313" key="3">
    <source>
        <dbReference type="Proteomes" id="UP000886883"/>
    </source>
</evidence>
<gene>
    <name evidence="2" type="ORF">H9763_06370</name>
</gene>
<keyword evidence="1" id="KW-0472">Membrane</keyword>
<proteinExistence type="predicted"/>
<keyword evidence="1" id="KW-0812">Transmembrane</keyword>
<comment type="caution">
    <text evidence="2">The sequence shown here is derived from an EMBL/GenBank/DDBJ whole genome shotgun (WGS) entry which is preliminary data.</text>
</comment>
<feature type="transmembrane region" description="Helical" evidence="1">
    <location>
        <begin position="197"/>
        <end position="220"/>
    </location>
</feature>
<feature type="transmembrane region" description="Helical" evidence="1">
    <location>
        <begin position="375"/>
        <end position="392"/>
    </location>
</feature>
<sequence>MTDRMKRAVTNVIFPLLLFLYPFLKIDQGIDLTDSSYGLVNYLFFPNAGQEWTVATWLANALGALLIRLPFGDTLIGIRFYCSLLVCFMALLSYFFLKGKMPPWIAFLGEAAAVSLCWIPVTSLYNYLTFALFLSGSVCLYRGLVWQRRRTMAFAGALLGASVLTRLPNILECGLIVAVFYYGIVKKKPAKEIWKDAGVCVAGFLAVFLAGFLCICLQFGPGAYGAMLGGLSGYQSTDATYSPLSMVTSVLGAYAVSLKWVLLLAVAAGMGSLMFMLMPGRFEKAKMALYLCMLPVLLRLLWGRGMFNFQYAFYWSVFQWCMVLLYAAIGLCVLALANPRTFRRDKLLALIVLLVVFITPIGSNNETYPNMNNLFLVAPVTFWLGYRLFLALGTKKGTFAWRAMLAFVAGVFLVQSAGFGVRAVFRDSIEGQKRDSEVTGSPKLAGVKTNEANARALQDVVDYAEENGWEEAAAGGRRMITFGDVPGFCWLFSMPSALSHDWPDMNTYPADAMEEDLLAIRSRNGDPPAVIVAEGNVDFDEPQEARKWEALLAFLEEGGYECRMDNGTYRIYE</sequence>
<organism evidence="2 3">
    <name type="scientific">Candidatus Eisenbergiella merdigallinarum</name>
    <dbReference type="NCBI Taxonomy" id="2838552"/>
    <lineage>
        <taxon>Bacteria</taxon>
        <taxon>Bacillati</taxon>
        <taxon>Bacillota</taxon>
        <taxon>Clostridia</taxon>
        <taxon>Lachnospirales</taxon>
        <taxon>Lachnospiraceae</taxon>
        <taxon>Eisenbergiella</taxon>
    </lineage>
</organism>
<evidence type="ECO:0000313" key="2">
    <source>
        <dbReference type="EMBL" id="HJB91079.1"/>
    </source>
</evidence>
<dbReference type="EMBL" id="DWXE01000022">
    <property type="protein sequence ID" value="HJB91079.1"/>
    <property type="molecule type" value="Genomic_DNA"/>
</dbReference>
<feature type="transmembrane region" description="Helical" evidence="1">
    <location>
        <begin position="404"/>
        <end position="425"/>
    </location>
</feature>
<evidence type="ECO:0000256" key="1">
    <source>
        <dbReference type="SAM" id="Phobius"/>
    </source>
</evidence>
<name>A0A9D2MR67_9FIRM</name>
<feature type="transmembrane region" description="Helical" evidence="1">
    <location>
        <begin position="251"/>
        <end position="275"/>
    </location>
</feature>
<dbReference type="Proteomes" id="UP000886883">
    <property type="component" value="Unassembled WGS sequence"/>
</dbReference>
<feature type="transmembrane region" description="Helical" evidence="1">
    <location>
        <begin position="103"/>
        <end position="121"/>
    </location>
</feature>
<dbReference type="AlphaFoldDB" id="A0A9D2MR67"/>
<feature type="transmembrane region" description="Helical" evidence="1">
    <location>
        <begin position="167"/>
        <end position="185"/>
    </location>
</feature>
<feature type="transmembrane region" description="Helical" evidence="1">
    <location>
        <begin position="78"/>
        <end position="97"/>
    </location>
</feature>
<keyword evidence="1" id="KW-1133">Transmembrane helix</keyword>
<accession>A0A9D2MR67</accession>
<protein>
    <submittedName>
        <fullName evidence="2">Uncharacterized protein</fullName>
    </submittedName>
</protein>
<feature type="transmembrane region" description="Helical" evidence="1">
    <location>
        <begin position="287"/>
        <end position="307"/>
    </location>
</feature>
<feature type="transmembrane region" description="Helical" evidence="1">
    <location>
        <begin position="313"/>
        <end position="335"/>
    </location>
</feature>
<reference evidence="2" key="2">
    <citation type="submission" date="2021-04" db="EMBL/GenBank/DDBJ databases">
        <authorList>
            <person name="Gilroy R."/>
        </authorList>
    </citation>
    <scope>NUCLEOTIDE SEQUENCE</scope>
    <source>
        <strain evidence="2">USAMLcec3-2134</strain>
    </source>
</reference>
<feature type="transmembrane region" description="Helical" evidence="1">
    <location>
        <begin position="347"/>
        <end position="363"/>
    </location>
</feature>